<dbReference type="PRINTS" id="PR00081">
    <property type="entry name" value="GDHRDH"/>
</dbReference>
<evidence type="ECO:0000313" key="3">
    <source>
        <dbReference type="Proteomes" id="UP000178227"/>
    </source>
</evidence>
<dbReference type="AlphaFoldDB" id="A0A1F8GA26"/>
<name>A0A1F8GA26_9BACT</name>
<proteinExistence type="inferred from homology"/>
<dbReference type="InterPro" id="IPR050259">
    <property type="entry name" value="SDR"/>
</dbReference>
<evidence type="ECO:0000256" key="1">
    <source>
        <dbReference type="ARBA" id="ARBA00006484"/>
    </source>
</evidence>
<gene>
    <name evidence="2" type="ORF">A2918_03210</name>
</gene>
<dbReference type="InterPro" id="IPR036291">
    <property type="entry name" value="NAD(P)-bd_dom_sf"/>
</dbReference>
<accession>A0A1F8GA26</accession>
<dbReference type="InterPro" id="IPR002347">
    <property type="entry name" value="SDR_fam"/>
</dbReference>
<dbReference type="STRING" id="1802694.A2918_03210"/>
<evidence type="ECO:0000313" key="2">
    <source>
        <dbReference type="EMBL" id="OGN22141.1"/>
    </source>
</evidence>
<dbReference type="SUPFAM" id="SSF51735">
    <property type="entry name" value="NAD(P)-binding Rossmann-fold domains"/>
    <property type="match status" value="1"/>
</dbReference>
<dbReference type="FunFam" id="3.40.50.720:FF:000084">
    <property type="entry name" value="Short-chain dehydrogenase reductase"/>
    <property type="match status" value="1"/>
</dbReference>
<organism evidence="2 3">
    <name type="scientific">Candidatus Yanofskybacteria bacterium RIFCSPLOWO2_01_FULL_42_49</name>
    <dbReference type="NCBI Taxonomy" id="1802694"/>
    <lineage>
        <taxon>Bacteria</taxon>
        <taxon>Candidatus Yanofskyibacteriota</taxon>
    </lineage>
</organism>
<dbReference type="PRINTS" id="PR00080">
    <property type="entry name" value="SDRFAMILY"/>
</dbReference>
<sequence length="270" mass="29795">MYPDLRGRTALVTGSSDGIGAEIALRLSIEEVEVIVHGKNPEKVERICSKIREASSNKSRVHQFVADATKPEQISRFFETKMPQIGKLDILVNNIGGIPGIKTFEKVSDEEWYDTFTLNVMAPVRFTRLALPYLKRSAQARIINLGSAASMQPGVNNPHYLAAKTGLVNLNKYLSNDLAKYNILVNMVCPHTIKGGAWFRDIRNITNNTGVSLEQAAQQLENSVKIKVPLNRVGTMEEVANLVIFLASNSASFINGECIFVDGGTKRSIF</sequence>
<protein>
    <recommendedName>
        <fullName evidence="4">Short-chain dehydrogenase</fullName>
    </recommendedName>
</protein>
<dbReference type="EMBL" id="MGKI01000014">
    <property type="protein sequence ID" value="OGN22141.1"/>
    <property type="molecule type" value="Genomic_DNA"/>
</dbReference>
<dbReference type="Proteomes" id="UP000178227">
    <property type="component" value="Unassembled WGS sequence"/>
</dbReference>
<reference evidence="2 3" key="1">
    <citation type="journal article" date="2016" name="Nat. Commun.">
        <title>Thousands of microbial genomes shed light on interconnected biogeochemical processes in an aquifer system.</title>
        <authorList>
            <person name="Anantharaman K."/>
            <person name="Brown C.T."/>
            <person name="Hug L.A."/>
            <person name="Sharon I."/>
            <person name="Castelle C.J."/>
            <person name="Probst A.J."/>
            <person name="Thomas B.C."/>
            <person name="Singh A."/>
            <person name="Wilkins M.J."/>
            <person name="Karaoz U."/>
            <person name="Brodie E.L."/>
            <person name="Williams K.H."/>
            <person name="Hubbard S.S."/>
            <person name="Banfield J.F."/>
        </authorList>
    </citation>
    <scope>NUCLEOTIDE SEQUENCE [LARGE SCALE GENOMIC DNA]</scope>
</reference>
<dbReference type="Pfam" id="PF13561">
    <property type="entry name" value="adh_short_C2"/>
    <property type="match status" value="1"/>
</dbReference>
<comment type="similarity">
    <text evidence="1">Belongs to the short-chain dehydrogenases/reductases (SDR) family.</text>
</comment>
<comment type="caution">
    <text evidence="2">The sequence shown here is derived from an EMBL/GenBank/DDBJ whole genome shotgun (WGS) entry which is preliminary data.</text>
</comment>
<dbReference type="PANTHER" id="PTHR42879">
    <property type="entry name" value="3-OXOACYL-(ACYL-CARRIER-PROTEIN) REDUCTASE"/>
    <property type="match status" value="1"/>
</dbReference>
<dbReference type="Gene3D" id="3.40.50.720">
    <property type="entry name" value="NAD(P)-binding Rossmann-like Domain"/>
    <property type="match status" value="1"/>
</dbReference>
<evidence type="ECO:0008006" key="4">
    <source>
        <dbReference type="Google" id="ProtNLM"/>
    </source>
</evidence>